<comment type="caution">
    <text evidence="2">The sequence shown here is derived from an EMBL/GenBank/DDBJ whole genome shotgun (WGS) entry which is preliminary data.</text>
</comment>
<dbReference type="GO" id="GO:0016020">
    <property type="term" value="C:membrane"/>
    <property type="evidence" value="ECO:0007669"/>
    <property type="project" value="TreeGrafter"/>
</dbReference>
<evidence type="ECO:0000259" key="1">
    <source>
        <dbReference type="Pfam" id="PF00561"/>
    </source>
</evidence>
<dbReference type="Pfam" id="PF00561">
    <property type="entry name" value="Abhydrolase_1"/>
    <property type="match status" value="1"/>
</dbReference>
<dbReference type="Proteomes" id="UP000773614">
    <property type="component" value="Unassembled WGS sequence"/>
</dbReference>
<organism evidence="2 3">
    <name type="scientific">Propylenella binzhouense</name>
    <dbReference type="NCBI Taxonomy" id="2555902"/>
    <lineage>
        <taxon>Bacteria</taxon>
        <taxon>Pseudomonadati</taxon>
        <taxon>Pseudomonadota</taxon>
        <taxon>Alphaproteobacteria</taxon>
        <taxon>Hyphomicrobiales</taxon>
        <taxon>Propylenellaceae</taxon>
        <taxon>Propylenella</taxon>
    </lineage>
</organism>
<protein>
    <submittedName>
        <fullName evidence="2">Alpha/beta fold hydrolase</fullName>
    </submittedName>
</protein>
<dbReference type="AlphaFoldDB" id="A0A964T387"/>
<evidence type="ECO:0000313" key="2">
    <source>
        <dbReference type="EMBL" id="MYZ47681.1"/>
    </source>
</evidence>
<reference evidence="2" key="1">
    <citation type="submission" date="2019-03" db="EMBL/GenBank/DDBJ databases">
        <title>Afifella sp. nov., isolated from activated sludge.</title>
        <authorList>
            <person name="Li Q."/>
            <person name="Liu Y."/>
        </authorList>
    </citation>
    <scope>NUCLEOTIDE SEQUENCE</scope>
    <source>
        <strain evidence="2">L72</strain>
    </source>
</reference>
<dbReference type="PANTHER" id="PTHR43798">
    <property type="entry name" value="MONOACYLGLYCEROL LIPASE"/>
    <property type="match status" value="1"/>
</dbReference>
<keyword evidence="2" id="KW-0378">Hydrolase</keyword>
<dbReference type="PANTHER" id="PTHR43798:SF33">
    <property type="entry name" value="HYDROLASE, PUTATIVE (AFU_ORTHOLOGUE AFUA_2G14860)-RELATED"/>
    <property type="match status" value="1"/>
</dbReference>
<keyword evidence="3" id="KW-1185">Reference proteome</keyword>
<dbReference type="GO" id="GO:0016787">
    <property type="term" value="F:hydrolase activity"/>
    <property type="evidence" value="ECO:0007669"/>
    <property type="project" value="UniProtKB-KW"/>
</dbReference>
<proteinExistence type="predicted"/>
<dbReference type="PRINTS" id="PR00111">
    <property type="entry name" value="ABHYDROLASE"/>
</dbReference>
<evidence type="ECO:0000313" key="3">
    <source>
        <dbReference type="Proteomes" id="UP000773614"/>
    </source>
</evidence>
<dbReference type="InterPro" id="IPR000073">
    <property type="entry name" value="AB_hydrolase_1"/>
</dbReference>
<dbReference type="Gene3D" id="3.40.50.1820">
    <property type="entry name" value="alpha/beta hydrolase"/>
    <property type="match status" value="1"/>
</dbReference>
<sequence length="269" mass="29005">MPDIDVRPGIRLHYEDDWFGAPWEKPEPIVLVHGIAESGRAWTQWVPLLSGTFRVIRPDMPGFGRSPVPETYSWRSDEIAGDLLRLLDLIGVGRFHLAGAKYGGSVAMQIAIAAGDRVRSLSLLGAPHTGDGTRGAMGRGRNPEMIAAHGVRYWAAETQASRLGPEASAAQVAWWTDELMGPTDPRPCIEASSQRAAMDLSGDLHRITAPTLVITTEESGLQSVEKARGYQELIPNSRLLVLPGAAYHIAAVRPEVCAAEVRAFAVAAG</sequence>
<accession>A0A964T387</accession>
<dbReference type="EMBL" id="SPKJ01000019">
    <property type="protein sequence ID" value="MYZ47681.1"/>
    <property type="molecule type" value="Genomic_DNA"/>
</dbReference>
<gene>
    <name evidence="2" type="ORF">E4O86_08140</name>
</gene>
<feature type="domain" description="AB hydrolase-1" evidence="1">
    <location>
        <begin position="28"/>
        <end position="245"/>
    </location>
</feature>
<dbReference type="SUPFAM" id="SSF53474">
    <property type="entry name" value="alpha/beta-Hydrolases"/>
    <property type="match status" value="1"/>
</dbReference>
<dbReference type="InterPro" id="IPR050266">
    <property type="entry name" value="AB_hydrolase_sf"/>
</dbReference>
<dbReference type="InterPro" id="IPR029058">
    <property type="entry name" value="AB_hydrolase_fold"/>
</dbReference>
<dbReference type="RefSeq" id="WP_161140030.1">
    <property type="nucleotide sequence ID" value="NZ_SPKJ01000019.1"/>
</dbReference>
<dbReference type="OrthoDB" id="9785847at2"/>
<name>A0A964T387_9HYPH</name>